<reference evidence="1" key="1">
    <citation type="submission" date="2022-07" db="EMBL/GenBank/DDBJ databases">
        <title>Genome Sequence of Lecanicillium saksenae.</title>
        <authorList>
            <person name="Buettner E."/>
        </authorList>
    </citation>
    <scope>NUCLEOTIDE SEQUENCE</scope>
    <source>
        <strain evidence="1">VT-O1</strain>
    </source>
</reference>
<proteinExistence type="predicted"/>
<protein>
    <submittedName>
        <fullName evidence="1">Uncharacterized protein</fullName>
    </submittedName>
</protein>
<accession>A0ACC1QLY7</accession>
<name>A0ACC1QLY7_9HYPO</name>
<evidence type="ECO:0000313" key="1">
    <source>
        <dbReference type="EMBL" id="KAJ3479534.1"/>
    </source>
</evidence>
<evidence type="ECO:0000313" key="2">
    <source>
        <dbReference type="Proteomes" id="UP001148737"/>
    </source>
</evidence>
<keyword evidence="2" id="KW-1185">Reference proteome</keyword>
<gene>
    <name evidence="1" type="ORF">NLG97_g8298</name>
</gene>
<comment type="caution">
    <text evidence="1">The sequence shown here is derived from an EMBL/GenBank/DDBJ whole genome shotgun (WGS) entry which is preliminary data.</text>
</comment>
<sequence>MPFNSVFGRLKKKLSRRPDPGVIKGHGSLHGSEYSALQAEPSEPRTNRRYGLFAFETDITQHALSGAERFPVDIIAVHGLGGDAYKTWTHQPTGKLWLRDFLPAFLPGCRVYTFGYPAKLHDVNVSAGVQDFAYKLLSSVRDHMEDSTDALVYAHEDRNIYGEILQCTLGVVFLATPHRGSDTANLGNIFYTIANTSHAIMTAGLRPPVARIELLEYLTRNSKALQSLIGSSSHLLKNLSIVTFYENIVTPSISSLIVDRASAELGIGNEDVLPLWEDHRSICRYESENSESYRHVARAIRRIARQSHGQTSNPTLDPTPRRVSTHSSNMSFTTADMTCVTLINDADIAQDHLSLPKPVAGTCQWIHNDRTFLDWLGNMVSRHRSMIAHVRRVYELHGQGLVQSFSHLWSLFLRILQDPKAGLAYVILDALDESRLAIDEGQPGYAMDLKKFIRQRVDEISETRKFSREVTEYLYESISTKAGRTFLWIHIVLPSLEQSLLTSNGDLKRILNNIPDDLANIYKRYLSSITADRQAIALRFLQLIVASSRALHLEELNIAFTISQTHMTVDDTLQELQGAIAHTVQSTLGPLIRISEMHVSFVHQTVKEFLLTETLENLAFPALRALTEQSSALYLASACIQYLAMHDFQADLYPANHSLTDSSNLVPELDELPFGNMWDNDNETLELAAFYSILETPVSEEACDTISSAYKFYSYAALHWAEHFAACEEVAPAELLDAAKFLLNADNTCCVNWLNFYCTKRVNLIDDDSFGRDSIVLASQFNASSVLKALLDAQEPSQDTKDRSLYWAARLGHERIVPILLGAGADPNSHELEQHTALTVASEQGRVACVAALLADARTDTSMVGLGGRNALSFACGGGHDGIVRQLLGRLDCKSDEPDYSGTTPLLWAAGGGHFTTLSILARQASTNINHRDKQGRTALSWAAGDGKADILNRLLSMRAIDVNARDKNGRSPLSWAAGQGQMETVEALLNTAAVDKASVDCNKRSVLSWASGNGHAKVLERLLDSGCPGADTQDIDGWPPLLWSIHRDSPDTVQVLIDSNQVQLNYRDRGGRSALDWAIESNYTNAANALLRAGAVPRSDSKPGP</sequence>
<dbReference type="EMBL" id="JANAKD010001432">
    <property type="protein sequence ID" value="KAJ3479534.1"/>
    <property type="molecule type" value="Genomic_DNA"/>
</dbReference>
<dbReference type="Proteomes" id="UP001148737">
    <property type="component" value="Unassembled WGS sequence"/>
</dbReference>
<organism evidence="1 2">
    <name type="scientific">Lecanicillium saksenae</name>
    <dbReference type="NCBI Taxonomy" id="468837"/>
    <lineage>
        <taxon>Eukaryota</taxon>
        <taxon>Fungi</taxon>
        <taxon>Dikarya</taxon>
        <taxon>Ascomycota</taxon>
        <taxon>Pezizomycotina</taxon>
        <taxon>Sordariomycetes</taxon>
        <taxon>Hypocreomycetidae</taxon>
        <taxon>Hypocreales</taxon>
        <taxon>Cordycipitaceae</taxon>
        <taxon>Lecanicillium</taxon>
    </lineage>
</organism>